<name>A0AAV5TYR4_9BILA</name>
<sequence>FFIGGLVESTDSTEYRHRCLVFDSQFDQWTETGPMLNARGSPAVRVIAGKIYAAGGNLSNDDSLSTVETN</sequence>
<comment type="caution">
    <text evidence="1">The sequence shown here is derived from an EMBL/GenBank/DDBJ whole genome shotgun (WGS) entry which is preliminary data.</text>
</comment>
<organism evidence="1 2">
    <name type="scientific">Pristionchus entomophagus</name>
    <dbReference type="NCBI Taxonomy" id="358040"/>
    <lineage>
        <taxon>Eukaryota</taxon>
        <taxon>Metazoa</taxon>
        <taxon>Ecdysozoa</taxon>
        <taxon>Nematoda</taxon>
        <taxon>Chromadorea</taxon>
        <taxon>Rhabditida</taxon>
        <taxon>Rhabditina</taxon>
        <taxon>Diplogasteromorpha</taxon>
        <taxon>Diplogasteroidea</taxon>
        <taxon>Neodiplogasteridae</taxon>
        <taxon>Pristionchus</taxon>
    </lineage>
</organism>
<dbReference type="Proteomes" id="UP001432027">
    <property type="component" value="Unassembled WGS sequence"/>
</dbReference>
<dbReference type="InterPro" id="IPR015915">
    <property type="entry name" value="Kelch-typ_b-propeller"/>
</dbReference>
<protein>
    <submittedName>
        <fullName evidence="1">Uncharacterized protein</fullName>
    </submittedName>
</protein>
<dbReference type="Gene3D" id="2.120.10.80">
    <property type="entry name" value="Kelch-type beta propeller"/>
    <property type="match status" value="1"/>
</dbReference>
<dbReference type="SUPFAM" id="SSF117281">
    <property type="entry name" value="Kelch motif"/>
    <property type="match status" value="1"/>
</dbReference>
<dbReference type="AlphaFoldDB" id="A0AAV5TYR4"/>
<accession>A0AAV5TYR4</accession>
<feature type="non-terminal residue" evidence="1">
    <location>
        <position position="70"/>
    </location>
</feature>
<proteinExistence type="predicted"/>
<gene>
    <name evidence="1" type="ORF">PENTCL1PPCAC_21289</name>
</gene>
<evidence type="ECO:0000313" key="1">
    <source>
        <dbReference type="EMBL" id="GMS99114.1"/>
    </source>
</evidence>
<feature type="non-terminal residue" evidence="1">
    <location>
        <position position="1"/>
    </location>
</feature>
<reference evidence="1" key="1">
    <citation type="submission" date="2023-10" db="EMBL/GenBank/DDBJ databases">
        <title>Genome assembly of Pristionchus species.</title>
        <authorList>
            <person name="Yoshida K."/>
            <person name="Sommer R.J."/>
        </authorList>
    </citation>
    <scope>NUCLEOTIDE SEQUENCE</scope>
    <source>
        <strain evidence="1">RS0144</strain>
    </source>
</reference>
<dbReference type="EMBL" id="BTSX01000005">
    <property type="protein sequence ID" value="GMS99114.1"/>
    <property type="molecule type" value="Genomic_DNA"/>
</dbReference>
<keyword evidence="2" id="KW-1185">Reference proteome</keyword>
<evidence type="ECO:0000313" key="2">
    <source>
        <dbReference type="Proteomes" id="UP001432027"/>
    </source>
</evidence>